<proteinExistence type="predicted"/>
<protein>
    <submittedName>
        <fullName evidence="1">Uncharacterized protein</fullName>
    </submittedName>
</protein>
<feature type="non-terminal residue" evidence="1">
    <location>
        <position position="200"/>
    </location>
</feature>
<dbReference type="EMBL" id="CAJNDS010002236">
    <property type="protein sequence ID" value="CAE7387844.1"/>
    <property type="molecule type" value="Genomic_DNA"/>
</dbReference>
<accession>A0A812QFA7</accession>
<reference evidence="1" key="1">
    <citation type="submission" date="2021-02" db="EMBL/GenBank/DDBJ databases">
        <authorList>
            <person name="Dougan E. K."/>
            <person name="Rhodes N."/>
            <person name="Thang M."/>
            <person name="Chan C."/>
        </authorList>
    </citation>
    <scope>NUCLEOTIDE SEQUENCE</scope>
</reference>
<evidence type="ECO:0000313" key="2">
    <source>
        <dbReference type="Proteomes" id="UP000604046"/>
    </source>
</evidence>
<sequence>AMLQAAILEPGRLVLHANLNMSTCPQHVPVTREETRLVGSPAGQLLLELTRSPKPLLDALVECLNLSIDLATSSTSNTVDIVLFFIRLYARVMSAVTFLWQNLMACHRARQKNWQFGFPKEGSEKRQEMKKHLEQAMKDHQVRMLLDGGIMRCLKSWIEELEASSQQNPRLIDKNTERICDIHAHILLLLRSLPLEAKPA</sequence>
<name>A0A812QFA7_9DINO</name>
<gene>
    <name evidence="1" type="ORF">SNAT2548_LOCUS21151</name>
</gene>
<dbReference type="AlphaFoldDB" id="A0A812QFA7"/>
<comment type="caution">
    <text evidence="1">The sequence shown here is derived from an EMBL/GenBank/DDBJ whole genome shotgun (WGS) entry which is preliminary data.</text>
</comment>
<keyword evidence="2" id="KW-1185">Reference proteome</keyword>
<organism evidence="1 2">
    <name type="scientific">Symbiodinium natans</name>
    <dbReference type="NCBI Taxonomy" id="878477"/>
    <lineage>
        <taxon>Eukaryota</taxon>
        <taxon>Sar</taxon>
        <taxon>Alveolata</taxon>
        <taxon>Dinophyceae</taxon>
        <taxon>Suessiales</taxon>
        <taxon>Symbiodiniaceae</taxon>
        <taxon>Symbiodinium</taxon>
    </lineage>
</organism>
<feature type="non-terminal residue" evidence="1">
    <location>
        <position position="1"/>
    </location>
</feature>
<dbReference type="Proteomes" id="UP000604046">
    <property type="component" value="Unassembled WGS sequence"/>
</dbReference>
<evidence type="ECO:0000313" key="1">
    <source>
        <dbReference type="EMBL" id="CAE7387844.1"/>
    </source>
</evidence>